<dbReference type="PROSITE" id="PS50259">
    <property type="entry name" value="G_PROTEIN_RECEP_F3_4"/>
    <property type="match status" value="1"/>
</dbReference>
<dbReference type="InterPro" id="IPR036179">
    <property type="entry name" value="Ig-like_dom_sf"/>
</dbReference>
<keyword evidence="7 12" id="KW-0472">Membrane</keyword>
<feature type="domain" description="Ig-like" evidence="14">
    <location>
        <begin position="650"/>
        <end position="786"/>
    </location>
</feature>
<dbReference type="InterPro" id="IPR013783">
    <property type="entry name" value="Ig-like_fold"/>
</dbReference>
<evidence type="ECO:0000256" key="10">
    <source>
        <dbReference type="ARBA" id="ARBA00023224"/>
    </source>
</evidence>
<dbReference type="Proteomes" id="UP001634394">
    <property type="component" value="Unassembled WGS sequence"/>
</dbReference>
<feature type="domain" description="Ig-like" evidence="14">
    <location>
        <begin position="911"/>
        <end position="1014"/>
    </location>
</feature>
<keyword evidence="8" id="KW-0675">Receptor</keyword>
<sequence length="1147" mass="128787">CNAGLAADAMYQMLYEQPIKHLIIGPACSVESEATAQSSHLWNLTQISYGSGSPALSDRQRFPRFFRLGPPDTMYNAARIALLNLFNWRKIATMHEALDYFSLVTDNLVQSLKDTDITVLTGEIFHNDPSTQVENLKRHDARIILTGMYANAARMVLCKAYQQGLYGPKIVWMFPGWYEEYWWRNYLEEIPCTREEMDQAAEGHISTGFFYLNPNSVNMISNMTVQEFESEYRNIEGYDKIDKTYEFIASKCYDVIWASSLALDCADKQLKQEGYNKTLDRFDYADAHINDIITACFYNVTFHGISGEISFGPNGEIITDVKIGHIQDSTQVTVGRFHPEKPEQFEWRNGGIKWKGNTIPRDSSLIVVQEAFVSLELYIAMSTMSAAGILMALVFLIFNMVCRKKRIVKMSSPNMNNVLLLGCIIAYSTNFLQTFDKSKAALFCKLRTCFLTAGFSIACGSLFSKTWRVYKIFSNKKMKKIVIKDYELMGIVGLLVVIPLIVFMIWEIIDPQTAINYEVTDKTSPLFSLKSSTDDSGDIKVRRLVQICVSKYSSYFTLTLYIIEGVMLVFGAFLSWETRQVKLEALNDSQLIGMCIYNVVVLSAIAVTLSIVLNEYVTLMYGITSGFIILGTTANILIVFIPKKIPPLTPEMTRFIVIFVLVMSVCQKSLALTRRLEAKLTEVSTNNKKSGFFHCSTNEGQNFFLTHALTWSKIGKDGKEKFLSVNWQLVDEALYPSYYITSTNDVSSANFFFALTKDNLVPDDNGEYVCRLFDAKKVLKAEKRVTVIVFDDGLAMSPYRVDGTSGQAVAINCMSNEIDSDFYSNHTVYISHVNKAGKIKRLSENDKILGTATDGHLYNITNWSDESGIRYFVLTVKGLSKSDEGMFICGIENRTGNTIAVTNISVIVDAPKLRISPMFNIQIPTDMYASFQCACLPGYLEYCENNTLTWSLTGRFDKTVQNISSGDTLFGDPVLYNITQVGSSVNMSLLSAVDNKTEGDFTCSLKDENGNELASTSVPVTISPITLEALAVTDDYPTSVRLVCAVGGTAWSRRYMSFHTLTWCHRKDGVETVISTNGKLSETMLPQKYTLLFDASSHFVILDISNLKPEDNGEYLCRLDNIKTGIMVREKNVNITGKGTRRPKTGV</sequence>
<keyword evidence="5 12" id="KW-1133">Transmembrane helix</keyword>
<evidence type="ECO:0000256" key="12">
    <source>
        <dbReference type="SAM" id="Phobius"/>
    </source>
</evidence>
<keyword evidence="16" id="KW-1185">Reference proteome</keyword>
<evidence type="ECO:0000256" key="7">
    <source>
        <dbReference type="ARBA" id="ARBA00023136"/>
    </source>
</evidence>
<dbReference type="CDD" id="cd06366">
    <property type="entry name" value="PBP1_GABAb_receptor"/>
    <property type="match status" value="1"/>
</dbReference>
<comment type="subcellular location">
    <subcellularLocation>
        <location evidence="1">Cell membrane</location>
        <topology evidence="1">Multi-pass membrane protein</topology>
    </subcellularLocation>
</comment>
<dbReference type="SUPFAM" id="SSF48726">
    <property type="entry name" value="Immunoglobulin"/>
    <property type="match status" value="1"/>
</dbReference>
<evidence type="ECO:0000256" key="8">
    <source>
        <dbReference type="ARBA" id="ARBA00023170"/>
    </source>
</evidence>
<dbReference type="PRINTS" id="PR01177">
    <property type="entry name" value="GABAB1RECPTR"/>
</dbReference>
<keyword evidence="6" id="KW-0297">G-protein coupled receptor</keyword>
<feature type="transmembrane region" description="Helical" evidence="12">
    <location>
        <begin position="414"/>
        <end position="433"/>
    </location>
</feature>
<dbReference type="PRINTS" id="PR01176">
    <property type="entry name" value="GABABRECEPTR"/>
</dbReference>
<dbReference type="AlphaFoldDB" id="A0ABD3T6Y1"/>
<dbReference type="InterPro" id="IPR000337">
    <property type="entry name" value="GPCR_3"/>
</dbReference>
<evidence type="ECO:0000259" key="14">
    <source>
        <dbReference type="PROSITE" id="PS50835"/>
    </source>
</evidence>
<dbReference type="SMART" id="SM00406">
    <property type="entry name" value="IGv"/>
    <property type="match status" value="1"/>
</dbReference>
<keyword evidence="10" id="KW-0807">Transducer</keyword>
<dbReference type="InterPro" id="IPR002455">
    <property type="entry name" value="GPCR3_GABA-B"/>
</dbReference>
<evidence type="ECO:0000256" key="4">
    <source>
        <dbReference type="ARBA" id="ARBA00022729"/>
    </source>
</evidence>
<keyword evidence="3 12" id="KW-0812">Transmembrane</keyword>
<dbReference type="EMBL" id="JBJQND010000019">
    <property type="protein sequence ID" value="KAL3832388.1"/>
    <property type="molecule type" value="Genomic_DNA"/>
</dbReference>
<name>A0ABD3T6Y1_SINWO</name>
<feature type="domain" description="G-protein coupled receptors family 3 profile" evidence="13">
    <location>
        <begin position="377"/>
        <end position="643"/>
    </location>
</feature>
<accession>A0ABD3T6Y1</accession>
<evidence type="ECO:0000256" key="9">
    <source>
        <dbReference type="ARBA" id="ARBA00023180"/>
    </source>
</evidence>
<dbReference type="PRINTS" id="PR00248">
    <property type="entry name" value="GPCRMGR"/>
</dbReference>
<feature type="transmembrane region" description="Helical" evidence="12">
    <location>
        <begin position="377"/>
        <end position="402"/>
    </location>
</feature>
<dbReference type="FunFam" id="3.40.50.2300:FF:000063">
    <property type="entry name" value="Gamma-aminobutyric acid type B receptor subunit"/>
    <property type="match status" value="1"/>
</dbReference>
<dbReference type="Pfam" id="PF01094">
    <property type="entry name" value="ANF_receptor"/>
    <property type="match status" value="1"/>
</dbReference>
<evidence type="ECO:0000313" key="15">
    <source>
        <dbReference type="EMBL" id="KAL3832388.1"/>
    </source>
</evidence>
<dbReference type="Gene3D" id="3.40.50.2300">
    <property type="match status" value="2"/>
</dbReference>
<proteinExistence type="predicted"/>
<evidence type="ECO:0000256" key="5">
    <source>
        <dbReference type="ARBA" id="ARBA00022989"/>
    </source>
</evidence>
<dbReference type="Pfam" id="PF00003">
    <property type="entry name" value="7tm_3"/>
    <property type="match status" value="1"/>
</dbReference>
<dbReference type="InterPro" id="IPR003599">
    <property type="entry name" value="Ig_sub"/>
</dbReference>
<feature type="transmembrane region" description="Helical" evidence="12">
    <location>
        <begin position="619"/>
        <end position="641"/>
    </location>
</feature>
<keyword evidence="9" id="KW-0325">Glycoprotein</keyword>
<dbReference type="InterPro" id="IPR017978">
    <property type="entry name" value="GPCR_3_C"/>
</dbReference>
<organism evidence="15 16">
    <name type="scientific">Sinanodonta woodiana</name>
    <name type="common">Chinese pond mussel</name>
    <name type="synonym">Anodonta woodiana</name>
    <dbReference type="NCBI Taxonomy" id="1069815"/>
    <lineage>
        <taxon>Eukaryota</taxon>
        <taxon>Metazoa</taxon>
        <taxon>Spiralia</taxon>
        <taxon>Lophotrochozoa</taxon>
        <taxon>Mollusca</taxon>
        <taxon>Bivalvia</taxon>
        <taxon>Autobranchia</taxon>
        <taxon>Heteroconchia</taxon>
        <taxon>Palaeoheterodonta</taxon>
        <taxon>Unionida</taxon>
        <taxon>Unionoidea</taxon>
        <taxon>Unionidae</taxon>
        <taxon>Unioninae</taxon>
        <taxon>Sinanodonta</taxon>
    </lineage>
</organism>
<dbReference type="PROSITE" id="PS50835">
    <property type="entry name" value="IG_LIKE"/>
    <property type="match status" value="3"/>
</dbReference>
<feature type="transmembrane region" description="Helical" evidence="12">
    <location>
        <begin position="488"/>
        <end position="509"/>
    </location>
</feature>
<comment type="caution">
    <text evidence="15">The sequence shown here is derived from an EMBL/GenBank/DDBJ whole genome shotgun (WGS) entry which is preliminary data.</text>
</comment>
<gene>
    <name evidence="15" type="ORF">ACJMK2_024036</name>
</gene>
<dbReference type="InterPro" id="IPR013106">
    <property type="entry name" value="Ig_V-set"/>
</dbReference>
<dbReference type="CDD" id="cd15047">
    <property type="entry name" value="7tmC_GABA-B-like"/>
    <property type="match status" value="1"/>
</dbReference>
<evidence type="ECO:0000256" key="1">
    <source>
        <dbReference type="ARBA" id="ARBA00004651"/>
    </source>
</evidence>
<evidence type="ECO:0000256" key="3">
    <source>
        <dbReference type="ARBA" id="ARBA00022692"/>
    </source>
</evidence>
<feature type="transmembrane region" description="Helical" evidence="12">
    <location>
        <begin position="445"/>
        <end position="467"/>
    </location>
</feature>
<evidence type="ECO:0000259" key="13">
    <source>
        <dbReference type="PROSITE" id="PS50259"/>
    </source>
</evidence>
<feature type="transmembrane region" description="Helical" evidence="12">
    <location>
        <begin position="552"/>
        <end position="574"/>
    </location>
</feature>
<dbReference type="Gene3D" id="2.60.40.10">
    <property type="entry name" value="Immunoglobulins"/>
    <property type="match status" value="2"/>
</dbReference>
<evidence type="ECO:0000256" key="11">
    <source>
        <dbReference type="ARBA" id="ARBA00073785"/>
    </source>
</evidence>
<feature type="transmembrane region" description="Helical" evidence="12">
    <location>
        <begin position="653"/>
        <end position="672"/>
    </location>
</feature>
<dbReference type="InterPro" id="IPR001828">
    <property type="entry name" value="ANF_lig-bd_rcpt"/>
</dbReference>
<evidence type="ECO:0000313" key="16">
    <source>
        <dbReference type="Proteomes" id="UP001634394"/>
    </source>
</evidence>
<dbReference type="Pfam" id="PF07686">
    <property type="entry name" value="V-set"/>
    <property type="match status" value="1"/>
</dbReference>
<dbReference type="PANTHER" id="PTHR10519:SF78">
    <property type="entry name" value="G-PROTEIN COUPLED RECEPTORS FAMILY 3 PROFILE DOMAIN-CONTAINING PROTEIN"/>
    <property type="match status" value="1"/>
</dbReference>
<dbReference type="SMART" id="SM00409">
    <property type="entry name" value="IG"/>
    <property type="match status" value="3"/>
</dbReference>
<dbReference type="InterPro" id="IPR028082">
    <property type="entry name" value="Peripla_BP_I"/>
</dbReference>
<feature type="transmembrane region" description="Helical" evidence="12">
    <location>
        <begin position="595"/>
        <end position="613"/>
    </location>
</feature>
<dbReference type="PANTHER" id="PTHR10519">
    <property type="entry name" value="GABA-B RECEPTOR"/>
    <property type="match status" value="1"/>
</dbReference>
<dbReference type="SUPFAM" id="SSF53822">
    <property type="entry name" value="Periplasmic binding protein-like I"/>
    <property type="match status" value="1"/>
</dbReference>
<keyword evidence="4" id="KW-0732">Signal</keyword>
<keyword evidence="2" id="KW-1003">Cell membrane</keyword>
<dbReference type="GO" id="GO:0004930">
    <property type="term" value="F:G protein-coupled receptor activity"/>
    <property type="evidence" value="ECO:0007669"/>
    <property type="project" value="UniProtKB-KW"/>
</dbReference>
<reference evidence="15 16" key="1">
    <citation type="submission" date="2024-11" db="EMBL/GenBank/DDBJ databases">
        <title>Chromosome-level genome assembly of the freshwater bivalve Anodonta woodiana.</title>
        <authorList>
            <person name="Chen X."/>
        </authorList>
    </citation>
    <scope>NUCLEOTIDE SEQUENCE [LARGE SCALE GENOMIC DNA]</scope>
    <source>
        <strain evidence="15">MN2024</strain>
        <tissue evidence="15">Gills</tissue>
    </source>
</reference>
<evidence type="ECO:0000256" key="6">
    <source>
        <dbReference type="ARBA" id="ARBA00023040"/>
    </source>
</evidence>
<protein>
    <recommendedName>
        <fullName evidence="11">Gamma-aminobutyric acid type B receptor subunit 2</fullName>
    </recommendedName>
</protein>
<feature type="non-terminal residue" evidence="15">
    <location>
        <position position="1"/>
    </location>
</feature>
<evidence type="ECO:0000256" key="2">
    <source>
        <dbReference type="ARBA" id="ARBA00022475"/>
    </source>
</evidence>
<dbReference type="InterPro" id="IPR007110">
    <property type="entry name" value="Ig-like_dom"/>
</dbReference>
<dbReference type="GO" id="GO:0005886">
    <property type="term" value="C:plasma membrane"/>
    <property type="evidence" value="ECO:0007669"/>
    <property type="project" value="UniProtKB-SubCell"/>
</dbReference>
<feature type="domain" description="Ig-like" evidence="14">
    <location>
        <begin position="1019"/>
        <end position="1134"/>
    </location>
</feature>